<feature type="domain" description="YqgF/RNase H-like" evidence="6">
    <location>
        <begin position="2"/>
        <end position="102"/>
    </location>
</feature>
<gene>
    <name evidence="7" type="ORF">DKT75_16170</name>
</gene>
<organism evidence="7 8">
    <name type="scientific">Leucothrix arctica</name>
    <dbReference type="NCBI Taxonomy" id="1481894"/>
    <lineage>
        <taxon>Bacteria</taxon>
        <taxon>Pseudomonadati</taxon>
        <taxon>Pseudomonadota</taxon>
        <taxon>Gammaproteobacteria</taxon>
        <taxon>Thiotrichales</taxon>
        <taxon>Thiotrichaceae</taxon>
        <taxon>Leucothrix</taxon>
    </lineage>
</organism>
<dbReference type="HAMAP" id="MF_00651">
    <property type="entry name" value="Nuclease_YqgF"/>
    <property type="match status" value="1"/>
</dbReference>
<comment type="subcellular location">
    <subcellularLocation>
        <location evidence="5">Cytoplasm</location>
    </subcellularLocation>
</comment>
<dbReference type="Gene3D" id="3.30.420.140">
    <property type="entry name" value="YqgF/RNase H-like domain"/>
    <property type="match status" value="1"/>
</dbReference>
<dbReference type="EMBL" id="QGKL01000040">
    <property type="protein sequence ID" value="PWQ94295.1"/>
    <property type="molecule type" value="Genomic_DNA"/>
</dbReference>
<dbReference type="SUPFAM" id="SSF53098">
    <property type="entry name" value="Ribonuclease H-like"/>
    <property type="match status" value="1"/>
</dbReference>
<evidence type="ECO:0000313" key="8">
    <source>
        <dbReference type="Proteomes" id="UP000245506"/>
    </source>
</evidence>
<dbReference type="OrthoDB" id="9796140at2"/>
<dbReference type="PANTHER" id="PTHR33317:SF4">
    <property type="entry name" value="POLYNUCLEOTIDYL TRANSFERASE, RIBONUCLEASE H-LIKE SUPERFAMILY PROTEIN"/>
    <property type="match status" value="1"/>
</dbReference>
<dbReference type="GO" id="GO:0000967">
    <property type="term" value="P:rRNA 5'-end processing"/>
    <property type="evidence" value="ECO:0007669"/>
    <property type="project" value="UniProtKB-UniRule"/>
</dbReference>
<dbReference type="RefSeq" id="WP_109824652.1">
    <property type="nucleotide sequence ID" value="NZ_QGKL01000040.1"/>
</dbReference>
<accession>A0A317C6M2</accession>
<evidence type="ECO:0000256" key="3">
    <source>
        <dbReference type="ARBA" id="ARBA00022722"/>
    </source>
</evidence>
<comment type="function">
    <text evidence="5">Could be a nuclease involved in processing of the 5'-end of pre-16S rRNA.</text>
</comment>
<evidence type="ECO:0000256" key="1">
    <source>
        <dbReference type="ARBA" id="ARBA00022490"/>
    </source>
</evidence>
<dbReference type="Pfam" id="PF03652">
    <property type="entry name" value="RuvX"/>
    <property type="match status" value="1"/>
</dbReference>
<keyword evidence="4 5" id="KW-0378">Hydrolase</keyword>
<evidence type="ECO:0000256" key="5">
    <source>
        <dbReference type="HAMAP-Rule" id="MF_00651"/>
    </source>
</evidence>
<evidence type="ECO:0000259" key="6">
    <source>
        <dbReference type="SMART" id="SM00732"/>
    </source>
</evidence>
<comment type="caution">
    <text evidence="7">The sequence shown here is derived from an EMBL/GenBank/DDBJ whole genome shotgun (WGS) entry which is preliminary data.</text>
</comment>
<name>A0A317C6M2_9GAMM</name>
<reference evidence="7 8" key="1">
    <citation type="submission" date="2018-05" db="EMBL/GenBank/DDBJ databases">
        <title>Leucothrix arctica sp. nov., isolated from Arctic seawater.</title>
        <authorList>
            <person name="Choi A."/>
            <person name="Baek K."/>
        </authorList>
    </citation>
    <scope>NUCLEOTIDE SEQUENCE [LARGE SCALE GENOMIC DNA]</scope>
    <source>
        <strain evidence="7 8">IMCC9719</strain>
    </source>
</reference>
<dbReference type="PANTHER" id="PTHR33317">
    <property type="entry name" value="POLYNUCLEOTIDYL TRANSFERASE, RIBONUCLEASE H-LIKE SUPERFAMILY PROTEIN"/>
    <property type="match status" value="1"/>
</dbReference>
<dbReference type="InterPro" id="IPR005227">
    <property type="entry name" value="YqgF"/>
</dbReference>
<dbReference type="InterPro" id="IPR006641">
    <property type="entry name" value="YqgF/RNaseH-like_dom"/>
</dbReference>
<dbReference type="GO" id="GO:0016788">
    <property type="term" value="F:hydrolase activity, acting on ester bonds"/>
    <property type="evidence" value="ECO:0007669"/>
    <property type="project" value="UniProtKB-UniRule"/>
</dbReference>
<comment type="similarity">
    <text evidence="5">Belongs to the YqgF HJR family.</text>
</comment>
<dbReference type="CDD" id="cd16964">
    <property type="entry name" value="YqgF"/>
    <property type="match status" value="1"/>
</dbReference>
<keyword evidence="1 5" id="KW-0963">Cytoplasm</keyword>
<dbReference type="GO" id="GO:0005829">
    <property type="term" value="C:cytosol"/>
    <property type="evidence" value="ECO:0007669"/>
    <property type="project" value="TreeGrafter"/>
</dbReference>
<dbReference type="Proteomes" id="UP000245506">
    <property type="component" value="Unassembled WGS sequence"/>
</dbReference>
<proteinExistence type="inferred from homology"/>
<evidence type="ECO:0000256" key="4">
    <source>
        <dbReference type="ARBA" id="ARBA00022801"/>
    </source>
</evidence>
<dbReference type="InterPro" id="IPR037027">
    <property type="entry name" value="YqgF/RNaseH-like_dom_sf"/>
</dbReference>
<dbReference type="EC" id="3.1.-.-" evidence="5"/>
<dbReference type="InterPro" id="IPR012337">
    <property type="entry name" value="RNaseH-like_sf"/>
</dbReference>
<dbReference type="GO" id="GO:0004518">
    <property type="term" value="F:nuclease activity"/>
    <property type="evidence" value="ECO:0007669"/>
    <property type="project" value="UniProtKB-KW"/>
</dbReference>
<protein>
    <recommendedName>
        <fullName evidence="5">Putative pre-16S rRNA nuclease</fullName>
        <ecNumber evidence="5">3.1.-.-</ecNumber>
    </recommendedName>
</protein>
<dbReference type="SMART" id="SM00732">
    <property type="entry name" value="YqgFc"/>
    <property type="match status" value="1"/>
</dbReference>
<dbReference type="NCBIfam" id="TIGR00250">
    <property type="entry name" value="RNAse_H_YqgF"/>
    <property type="match status" value="1"/>
</dbReference>
<sequence length="139" mass="15316">MSTVLVFDFGLQRTGVAVGNTIVGTSSAVETLQSINGKPNWPGITRLIEQWAPAQLVVGMPKQLDGTDTPLTAPIEKFCNQLNGRFNLPVAQANEQFSSIEAGRRLKEVRQAGRKKKVSKEDVDQLSAVIIFENWYQSQ</sequence>
<dbReference type="AlphaFoldDB" id="A0A317C6M2"/>
<keyword evidence="2 5" id="KW-0690">Ribosome biogenesis</keyword>
<evidence type="ECO:0000256" key="2">
    <source>
        <dbReference type="ARBA" id="ARBA00022517"/>
    </source>
</evidence>
<keyword evidence="8" id="KW-1185">Reference proteome</keyword>
<evidence type="ECO:0000313" key="7">
    <source>
        <dbReference type="EMBL" id="PWQ94295.1"/>
    </source>
</evidence>
<keyword evidence="3 5" id="KW-0540">Nuclease</keyword>